<reference evidence="3 4" key="1">
    <citation type="submission" date="2016-10" db="EMBL/GenBank/DDBJ databases">
        <authorList>
            <person name="de Groot N.N."/>
        </authorList>
    </citation>
    <scope>NUCLEOTIDE SEQUENCE [LARGE SCALE GENOMIC DNA]</scope>
    <source>
        <strain evidence="3 4">DSM 21633</strain>
    </source>
</reference>
<proteinExistence type="inferred from homology"/>
<dbReference type="Gene3D" id="3.30.70.1060">
    <property type="entry name" value="Dimeric alpha+beta barrel"/>
    <property type="match status" value="1"/>
</dbReference>
<keyword evidence="4" id="KW-1185">Reference proteome</keyword>
<dbReference type="InterPro" id="IPR011008">
    <property type="entry name" value="Dimeric_a/b-barrel"/>
</dbReference>
<dbReference type="OrthoDB" id="162319at2"/>
<gene>
    <name evidence="3" type="ORF">SAMN05216362_10741</name>
</gene>
<dbReference type="PANTHER" id="PTHR37828">
    <property type="entry name" value="GSR2449 PROTEIN"/>
    <property type="match status" value="1"/>
</dbReference>
<sequence>MKYFACFLSMKDEEKSQKYRPQHLDFLKKMRHEKKVLMNGRFTDGAGGLIIYRANHLDEAIQYAKEDPYIQVGAREFEIHEWELVSEYNFD</sequence>
<accession>A0A1H9DK07</accession>
<evidence type="ECO:0000256" key="1">
    <source>
        <dbReference type="ARBA" id="ARBA00007689"/>
    </source>
</evidence>
<comment type="similarity">
    <text evidence="1">Belongs to the YciI family.</text>
</comment>
<dbReference type="SUPFAM" id="SSF54909">
    <property type="entry name" value="Dimeric alpha+beta barrel"/>
    <property type="match status" value="1"/>
</dbReference>
<protein>
    <recommendedName>
        <fullName evidence="2">YCII-related domain-containing protein</fullName>
    </recommendedName>
</protein>
<dbReference type="Proteomes" id="UP000199427">
    <property type="component" value="Unassembled WGS sequence"/>
</dbReference>
<dbReference type="Pfam" id="PF03795">
    <property type="entry name" value="YCII"/>
    <property type="match status" value="1"/>
</dbReference>
<organism evidence="3 4">
    <name type="scientific">Piscibacillus halophilus</name>
    <dbReference type="NCBI Taxonomy" id="571933"/>
    <lineage>
        <taxon>Bacteria</taxon>
        <taxon>Bacillati</taxon>
        <taxon>Bacillota</taxon>
        <taxon>Bacilli</taxon>
        <taxon>Bacillales</taxon>
        <taxon>Bacillaceae</taxon>
        <taxon>Piscibacillus</taxon>
    </lineage>
</organism>
<dbReference type="RefSeq" id="WP_091773014.1">
    <property type="nucleotide sequence ID" value="NZ_CAESCL010000001.1"/>
</dbReference>
<evidence type="ECO:0000313" key="3">
    <source>
        <dbReference type="EMBL" id="SEQ13826.1"/>
    </source>
</evidence>
<dbReference type="AlphaFoldDB" id="A0A1H9DK07"/>
<evidence type="ECO:0000313" key="4">
    <source>
        <dbReference type="Proteomes" id="UP000199427"/>
    </source>
</evidence>
<feature type="domain" description="YCII-related" evidence="2">
    <location>
        <begin position="5"/>
        <end position="83"/>
    </location>
</feature>
<dbReference type="STRING" id="571933.SAMN05216362_10741"/>
<dbReference type="InterPro" id="IPR005545">
    <property type="entry name" value="YCII"/>
</dbReference>
<dbReference type="PANTHER" id="PTHR37828:SF1">
    <property type="entry name" value="YCII-RELATED DOMAIN-CONTAINING PROTEIN"/>
    <property type="match status" value="1"/>
</dbReference>
<name>A0A1H9DK07_9BACI</name>
<dbReference type="EMBL" id="FOES01000007">
    <property type="protein sequence ID" value="SEQ13826.1"/>
    <property type="molecule type" value="Genomic_DNA"/>
</dbReference>
<evidence type="ECO:0000259" key="2">
    <source>
        <dbReference type="Pfam" id="PF03795"/>
    </source>
</evidence>